<evidence type="ECO:0000256" key="1">
    <source>
        <dbReference type="SAM" id="MobiDB-lite"/>
    </source>
</evidence>
<dbReference type="EMBL" id="CP136893">
    <property type="protein sequence ID" value="WOL05816.1"/>
    <property type="molecule type" value="Genomic_DNA"/>
</dbReference>
<evidence type="ECO:0000313" key="3">
    <source>
        <dbReference type="Proteomes" id="UP001327560"/>
    </source>
</evidence>
<feature type="compositionally biased region" description="Low complexity" evidence="1">
    <location>
        <begin position="1"/>
        <end position="27"/>
    </location>
</feature>
<dbReference type="AlphaFoldDB" id="A0AAQ3KI15"/>
<feature type="compositionally biased region" description="Gly residues" evidence="1">
    <location>
        <begin position="85"/>
        <end position="98"/>
    </location>
</feature>
<keyword evidence="3" id="KW-1185">Reference proteome</keyword>
<proteinExistence type="predicted"/>
<accession>A0AAQ3KI15</accession>
<feature type="compositionally biased region" description="Polar residues" evidence="1">
    <location>
        <begin position="42"/>
        <end position="51"/>
    </location>
</feature>
<protein>
    <submittedName>
        <fullName evidence="2">Uncharacterized protein</fullName>
    </submittedName>
</protein>
<feature type="compositionally biased region" description="Gly residues" evidence="1">
    <location>
        <begin position="64"/>
        <end position="73"/>
    </location>
</feature>
<evidence type="ECO:0000313" key="2">
    <source>
        <dbReference type="EMBL" id="WOL05816.1"/>
    </source>
</evidence>
<reference evidence="2 3" key="1">
    <citation type="submission" date="2023-10" db="EMBL/GenBank/DDBJ databases">
        <title>Chromosome-scale genome assembly provides insights into flower coloration mechanisms of Canna indica.</title>
        <authorList>
            <person name="Li C."/>
        </authorList>
    </citation>
    <scope>NUCLEOTIDE SEQUENCE [LARGE SCALE GENOMIC DNA]</scope>
    <source>
        <tissue evidence="2">Flower</tissue>
    </source>
</reference>
<name>A0AAQ3KI15_9LILI</name>
<gene>
    <name evidence="2" type="ORF">Cni_G14547</name>
</gene>
<dbReference type="Proteomes" id="UP001327560">
    <property type="component" value="Chromosome 4"/>
</dbReference>
<sequence>MAPSTPSFTTTASVPRSPSSASHAPAAMPSPPTLSTRKDTSRLSTWPTASSLPRMAGAQRVGAGVVGGGGGGVVRRRRRRRGGTKGEGVDGPGAGGVTGVPMAAAPTWVAEDVDVGFPEGEAGLADVVHGGGLDGDGGGQGAP</sequence>
<feature type="compositionally biased region" description="Basic residues" evidence="1">
    <location>
        <begin position="74"/>
        <end position="83"/>
    </location>
</feature>
<organism evidence="2 3">
    <name type="scientific">Canna indica</name>
    <name type="common">Indian-shot</name>
    <dbReference type="NCBI Taxonomy" id="4628"/>
    <lineage>
        <taxon>Eukaryota</taxon>
        <taxon>Viridiplantae</taxon>
        <taxon>Streptophyta</taxon>
        <taxon>Embryophyta</taxon>
        <taxon>Tracheophyta</taxon>
        <taxon>Spermatophyta</taxon>
        <taxon>Magnoliopsida</taxon>
        <taxon>Liliopsida</taxon>
        <taxon>Zingiberales</taxon>
        <taxon>Cannaceae</taxon>
        <taxon>Canna</taxon>
    </lineage>
</organism>
<feature type="region of interest" description="Disordered" evidence="1">
    <location>
        <begin position="1"/>
        <end position="100"/>
    </location>
</feature>